<dbReference type="Proteomes" id="UP001271007">
    <property type="component" value="Unassembled WGS sequence"/>
</dbReference>
<gene>
    <name evidence="2" type="ORF">LTR09_000889</name>
</gene>
<evidence type="ECO:0000256" key="1">
    <source>
        <dbReference type="SAM" id="MobiDB-lite"/>
    </source>
</evidence>
<name>A0AAJ0LWD1_9PEZI</name>
<proteinExistence type="predicted"/>
<evidence type="ECO:0000313" key="2">
    <source>
        <dbReference type="EMBL" id="KAK3057814.1"/>
    </source>
</evidence>
<feature type="compositionally biased region" description="Polar residues" evidence="1">
    <location>
        <begin position="129"/>
        <end position="142"/>
    </location>
</feature>
<feature type="region of interest" description="Disordered" evidence="1">
    <location>
        <begin position="122"/>
        <end position="142"/>
    </location>
</feature>
<comment type="caution">
    <text evidence="2">The sequence shown here is derived from an EMBL/GenBank/DDBJ whole genome shotgun (WGS) entry which is preliminary data.</text>
</comment>
<reference evidence="2" key="1">
    <citation type="submission" date="2023-04" db="EMBL/GenBank/DDBJ databases">
        <title>Black Yeasts Isolated from many extreme environments.</title>
        <authorList>
            <person name="Coleine C."/>
            <person name="Stajich J.E."/>
            <person name="Selbmann L."/>
        </authorList>
    </citation>
    <scope>NUCLEOTIDE SEQUENCE</scope>
    <source>
        <strain evidence="2">CCFEE 5312</strain>
    </source>
</reference>
<accession>A0AAJ0LWD1</accession>
<organism evidence="2 3">
    <name type="scientific">Extremus antarcticus</name>
    <dbReference type="NCBI Taxonomy" id="702011"/>
    <lineage>
        <taxon>Eukaryota</taxon>
        <taxon>Fungi</taxon>
        <taxon>Dikarya</taxon>
        <taxon>Ascomycota</taxon>
        <taxon>Pezizomycotina</taxon>
        <taxon>Dothideomycetes</taxon>
        <taxon>Dothideomycetidae</taxon>
        <taxon>Mycosphaerellales</taxon>
        <taxon>Extremaceae</taxon>
        <taxon>Extremus</taxon>
    </lineage>
</organism>
<feature type="compositionally biased region" description="Basic and acidic residues" evidence="1">
    <location>
        <begin position="158"/>
        <end position="169"/>
    </location>
</feature>
<keyword evidence="3" id="KW-1185">Reference proteome</keyword>
<feature type="region of interest" description="Disordered" evidence="1">
    <location>
        <begin position="158"/>
        <end position="187"/>
    </location>
</feature>
<evidence type="ECO:0000313" key="3">
    <source>
        <dbReference type="Proteomes" id="UP001271007"/>
    </source>
</evidence>
<protein>
    <submittedName>
        <fullName evidence="2">Uncharacterized protein</fullName>
    </submittedName>
</protein>
<dbReference type="EMBL" id="JAWDJX010000002">
    <property type="protein sequence ID" value="KAK3057814.1"/>
    <property type="molecule type" value="Genomic_DNA"/>
</dbReference>
<dbReference type="AlphaFoldDB" id="A0AAJ0LWD1"/>
<sequence length="187" mass="20984">MEDDLDGEGVTAPPVDATQPIESNVKHTYNLYLAAYDAGFDLEDDSHRFLRIAALQKPSKKVSRQLVVTEALSSASRPSLLPKQEEMDLKINSEGQEIAVWVGMRPKASYLPAFYHKGENWPATGDPATKQTSQKGQTVNNVQNPKIYPTQEALRVVVPRDRTHKDLPRARQPVQRHRPVLHDDGHD</sequence>